<dbReference type="RefSeq" id="WP_183629498.1">
    <property type="nucleotide sequence ID" value="NZ_JACIDX010000044.1"/>
</dbReference>
<gene>
    <name evidence="1" type="ORF">GGR38_004852</name>
</gene>
<dbReference type="PANTHER" id="PTHR37936">
    <property type="entry name" value="TRANSPOSASE INSC FOR INSERTION ELEMENT IS2A-RELATED"/>
    <property type="match status" value="1"/>
</dbReference>
<sequence>MRQITVMNGPERRRHWNDEERLRILAEAFAPGTCVADVARKHDISTARIYTWRRKLRQPVDFAQAVIVPSDNPPPSKSGDPAVIVELPGTGRVSIFAAASPALAAAVLKALR</sequence>
<dbReference type="InterPro" id="IPR002514">
    <property type="entry name" value="Transposase_8"/>
</dbReference>
<protein>
    <submittedName>
        <fullName evidence="1">Transposase</fullName>
    </submittedName>
</protein>
<reference evidence="1 2" key="1">
    <citation type="submission" date="2020-08" db="EMBL/GenBank/DDBJ databases">
        <title>Genomic Encyclopedia of Type Strains, Phase IV (KMG-IV): sequencing the most valuable type-strain genomes for metagenomic binning, comparative biology and taxonomic classification.</title>
        <authorList>
            <person name="Goeker M."/>
        </authorList>
    </citation>
    <scope>NUCLEOTIDE SEQUENCE [LARGE SCALE GENOMIC DNA]</scope>
    <source>
        <strain evidence="1 2">DSM 27057</strain>
    </source>
</reference>
<evidence type="ECO:0000313" key="2">
    <source>
        <dbReference type="Proteomes" id="UP000548867"/>
    </source>
</evidence>
<dbReference type="SUPFAM" id="SSF48295">
    <property type="entry name" value="TrpR-like"/>
    <property type="match status" value="1"/>
</dbReference>
<dbReference type="EMBL" id="JACIDX010000044">
    <property type="protein sequence ID" value="MBB3957877.1"/>
    <property type="molecule type" value="Genomic_DNA"/>
</dbReference>
<dbReference type="PANTHER" id="PTHR37936:SF3">
    <property type="entry name" value="TRANSPOSASE INSC FOR INSERTION ELEMENT IS2A-RELATED"/>
    <property type="match status" value="1"/>
</dbReference>
<dbReference type="Proteomes" id="UP000548867">
    <property type="component" value="Unassembled WGS sequence"/>
</dbReference>
<dbReference type="GO" id="GO:0006313">
    <property type="term" value="P:DNA transposition"/>
    <property type="evidence" value="ECO:0007669"/>
    <property type="project" value="InterPro"/>
</dbReference>
<dbReference type="InterPro" id="IPR010921">
    <property type="entry name" value="Trp_repressor/repl_initiator"/>
</dbReference>
<dbReference type="GO" id="GO:0004803">
    <property type="term" value="F:transposase activity"/>
    <property type="evidence" value="ECO:0007669"/>
    <property type="project" value="InterPro"/>
</dbReference>
<organism evidence="1 2">
    <name type="scientific">Novosphingobium sediminicola</name>
    <dbReference type="NCBI Taxonomy" id="563162"/>
    <lineage>
        <taxon>Bacteria</taxon>
        <taxon>Pseudomonadati</taxon>
        <taxon>Pseudomonadota</taxon>
        <taxon>Alphaproteobacteria</taxon>
        <taxon>Sphingomonadales</taxon>
        <taxon>Sphingomonadaceae</taxon>
        <taxon>Novosphingobium</taxon>
    </lineage>
</organism>
<name>A0A7W6CU26_9SPHN</name>
<dbReference type="AlphaFoldDB" id="A0A7W6CU26"/>
<comment type="caution">
    <text evidence="1">The sequence shown here is derived from an EMBL/GenBank/DDBJ whole genome shotgun (WGS) entry which is preliminary data.</text>
</comment>
<evidence type="ECO:0000313" key="1">
    <source>
        <dbReference type="EMBL" id="MBB3957877.1"/>
    </source>
</evidence>
<dbReference type="GO" id="GO:0043565">
    <property type="term" value="F:sequence-specific DNA binding"/>
    <property type="evidence" value="ECO:0007669"/>
    <property type="project" value="InterPro"/>
</dbReference>
<accession>A0A7W6CU26</accession>
<dbReference type="Pfam" id="PF01527">
    <property type="entry name" value="HTH_Tnp_1"/>
    <property type="match status" value="1"/>
</dbReference>
<proteinExistence type="predicted"/>
<dbReference type="NCBIfam" id="NF047595">
    <property type="entry name" value="IS66_ISRel24_TnpA"/>
    <property type="match status" value="1"/>
</dbReference>
<keyword evidence="2" id="KW-1185">Reference proteome</keyword>